<evidence type="ECO:0000259" key="2">
    <source>
        <dbReference type="Pfam" id="PF02698"/>
    </source>
</evidence>
<dbReference type="InterPro" id="IPR051599">
    <property type="entry name" value="Cell_Envelope_Assoc"/>
</dbReference>
<dbReference type="PANTHER" id="PTHR30336:SF4">
    <property type="entry name" value="ENVELOPE BIOGENESIS FACTOR ELYC"/>
    <property type="match status" value="1"/>
</dbReference>
<keyword evidence="1" id="KW-0812">Transmembrane</keyword>
<dbReference type="RefSeq" id="WP_013920449.1">
    <property type="nucleotide sequence ID" value="NC_015690.1"/>
</dbReference>
<dbReference type="CDD" id="cd06259">
    <property type="entry name" value="YdcF-like"/>
    <property type="match status" value="1"/>
</dbReference>
<dbReference type="GO" id="GO:0043164">
    <property type="term" value="P:Gram-negative-bacterium-type cell wall biogenesis"/>
    <property type="evidence" value="ECO:0007669"/>
    <property type="project" value="TreeGrafter"/>
</dbReference>
<keyword evidence="1" id="KW-0472">Membrane</keyword>
<feature type="transmembrane region" description="Helical" evidence="1">
    <location>
        <begin position="7"/>
        <end position="31"/>
    </location>
</feature>
<dbReference type="PANTHER" id="PTHR30336">
    <property type="entry name" value="INNER MEMBRANE PROTEIN, PROBABLE PERMEASE"/>
    <property type="match status" value="1"/>
</dbReference>
<feature type="transmembrane region" description="Helical" evidence="1">
    <location>
        <begin position="37"/>
        <end position="57"/>
    </location>
</feature>
<name>F8FEI8_PAEMK</name>
<gene>
    <name evidence="3" type="ordered locus">KNP414_06786</name>
</gene>
<dbReference type="HOGENOM" id="CLU_053514_1_1_9"/>
<proteinExistence type="predicted"/>
<dbReference type="InterPro" id="IPR003848">
    <property type="entry name" value="DUF218"/>
</dbReference>
<accession>F8FEI8</accession>
<dbReference type="Gene3D" id="3.40.50.620">
    <property type="entry name" value="HUPs"/>
    <property type="match status" value="1"/>
</dbReference>
<dbReference type="GO" id="GO:0000270">
    <property type="term" value="P:peptidoglycan metabolic process"/>
    <property type="evidence" value="ECO:0007669"/>
    <property type="project" value="TreeGrafter"/>
</dbReference>
<dbReference type="Proteomes" id="UP000006620">
    <property type="component" value="Chromosome"/>
</dbReference>
<protein>
    <recommendedName>
        <fullName evidence="2">DUF218 domain-containing protein</fullName>
    </recommendedName>
</protein>
<dbReference type="KEGG" id="pms:KNP414_06786"/>
<organism evidence="3 4">
    <name type="scientific">Paenibacillus mucilaginosus (strain KNP414)</name>
    <dbReference type="NCBI Taxonomy" id="1036673"/>
    <lineage>
        <taxon>Bacteria</taxon>
        <taxon>Bacillati</taxon>
        <taxon>Bacillota</taxon>
        <taxon>Bacilli</taxon>
        <taxon>Bacillales</taxon>
        <taxon>Paenibacillaceae</taxon>
        <taxon>Paenibacillus</taxon>
    </lineage>
</organism>
<evidence type="ECO:0000313" key="3">
    <source>
        <dbReference type="EMBL" id="AEI45305.1"/>
    </source>
</evidence>
<evidence type="ECO:0000313" key="4">
    <source>
        <dbReference type="Proteomes" id="UP000006620"/>
    </source>
</evidence>
<dbReference type="PATRIC" id="fig|1036673.3.peg.6334"/>
<dbReference type="GO" id="GO:0005886">
    <property type="term" value="C:plasma membrane"/>
    <property type="evidence" value="ECO:0007669"/>
    <property type="project" value="TreeGrafter"/>
</dbReference>
<reference evidence="3 4" key="2">
    <citation type="journal article" date="2013" name="Genome Announc.">
        <title>Genome Sequence of Growth-Improving Paenibacillus mucilaginosus Strain KNP414.</title>
        <authorList>
            <person name="Lu J.J."/>
            <person name="Wang J.F."/>
            <person name="Hu X.F."/>
        </authorList>
    </citation>
    <scope>NUCLEOTIDE SEQUENCE [LARGE SCALE GENOMIC DNA]</scope>
    <source>
        <strain evidence="3 4">KNP414</strain>
    </source>
</reference>
<feature type="domain" description="DUF218" evidence="2">
    <location>
        <begin position="78"/>
        <end position="244"/>
    </location>
</feature>
<dbReference type="Pfam" id="PF02698">
    <property type="entry name" value="DUF218"/>
    <property type="match status" value="1"/>
</dbReference>
<dbReference type="InterPro" id="IPR014729">
    <property type="entry name" value="Rossmann-like_a/b/a_fold"/>
</dbReference>
<dbReference type="AlphaFoldDB" id="F8FEI8"/>
<dbReference type="EMBL" id="CP002869">
    <property type="protein sequence ID" value="AEI45305.1"/>
    <property type="molecule type" value="Genomic_DNA"/>
</dbReference>
<evidence type="ECO:0000256" key="1">
    <source>
        <dbReference type="SAM" id="Phobius"/>
    </source>
</evidence>
<keyword evidence="1" id="KW-1133">Transmembrane helix</keyword>
<reference evidence="4" key="1">
    <citation type="submission" date="2011-06" db="EMBL/GenBank/DDBJ databases">
        <title>Complete genome sequence of Paenibacillus mucilaginosus KNP414.</title>
        <authorList>
            <person name="Wang J."/>
            <person name="Hu S."/>
            <person name="Hu X."/>
            <person name="Zhang B."/>
            <person name="Dong D."/>
            <person name="Zhang S."/>
            <person name="Zhao K."/>
            <person name="Wu D."/>
        </authorList>
    </citation>
    <scope>NUCLEOTIDE SEQUENCE [LARGE SCALE GENOMIC DNA]</scope>
    <source>
        <strain evidence="4">KNP414</strain>
    </source>
</reference>
<sequence>MIYVIKLVYSFLFPPGLYILVLLLLGAWVYFRVRRSAGLVTFAAALLFYFMSIPLTGEGLLKSVEDRYDPPKAVEGDVYVMLTGGGVSGTPDISATGHLSGSTLHRVVAVTELYAKKPLPILVSGGQVYEDTVNEGRLSKQKLIALGVPEKAILLDDASRTTQENARNSKVLLDQHGFRKPILVTSAFHMARSIKHFGKQGVEVLPYPVDYKISRYDGGMTSRLWIPTAGGQDSFSLALKEYVGMLQ</sequence>